<feature type="domain" description="Fibronectin type-III" evidence="1">
    <location>
        <begin position="400"/>
        <end position="504"/>
    </location>
</feature>
<sequence length="939" mass="104344">MKVFTKVFSIKIYFISLLFSLIALPMAMATHNRAGEITIEQVGNCVTSLTIKATIVTYTKASSFMVDRDSLTIFWGDESPGARGQQVLRINGPMGANGIGKGELLENDTRKNIYVAFHTFPSRGTYVISMNDPNRNGGILNLNFPNSEQIKFHIQTTYTFPNPQVDGCNNTPILLQPPIDIGCVGKPFIHNPNAYDADGDSLAYKLIVPFSDRGIQVPNYLFPNMISPGPKNNLSINEKTGEIVWDSPQRAGEYNLAMIIIEYRDGNPLDTIVRDIQILIQNCDNQPPKIEVPYEEICVVAGDVLEFKVTATAPIEETRQRVKLGALGGPFEVKLSPATFTPNINTYQNDPFVRTFRWETRCEHISDQFYTVVFRAVDDFYPRDSTGLSVLKTVRIRVVGPPPEGVRAAPGNGFIDVTWNKPYVCDKAAENYFQAFTVWRRVGSNAFEPDTCQPGLTGRGYVKLTEFSIRDSLNGRYHYRDNDVEPGKTYCYRILAEFAKTTPGGRYAYNLLESLPSKEACVQLNRNLPLIIKADVITTGATNGSVQVCWTKPKANDLDTLVNPGPYSYELIRAEGLDPADADFIPIARFNSSTFKGANDTCFLDQNLRTAATPYSYRVRFYVGRSTTMPLGVTPMASTVFLRIASSDKLLNLSWEESTPWDNYAYVILRKNASGGFDSLATVAGNSYTDRNLVNGNEYCYKIRALGTYGIADLPSPLLNHSQEACGRPQDNVPPCPPTIKVATICDKPTDCSNPDLQVNTITWNRPTETCPDATDLAGYRVYFNNGDTVGTYTLVGTISSPNTLLFEHRPELGIAGCYAVTSVDQLGNESGRSNIICVDNCPRYMLPNTFTPNSDNQNDLFTPFPFCFIAAVDFQVFNRWGQLVFKTADPNLNWDGTNLQGDALPAGVYYYKCKVFEQRVNGVVAVEKPLEGYIQLVK</sequence>
<reference evidence="2 3" key="1">
    <citation type="journal article" date="2011" name="Stand. Genomic Sci.">
        <title>Complete genome sequence of Haliscomenobacter hydrossis type strain (O).</title>
        <authorList>
            <consortium name="US DOE Joint Genome Institute (JGI-PGF)"/>
            <person name="Daligault H."/>
            <person name="Lapidus A."/>
            <person name="Zeytun A."/>
            <person name="Nolan M."/>
            <person name="Lucas S."/>
            <person name="Del Rio T.G."/>
            <person name="Tice H."/>
            <person name="Cheng J.F."/>
            <person name="Tapia R."/>
            <person name="Han C."/>
            <person name="Goodwin L."/>
            <person name="Pitluck S."/>
            <person name="Liolios K."/>
            <person name="Pagani I."/>
            <person name="Ivanova N."/>
            <person name="Huntemann M."/>
            <person name="Mavromatis K."/>
            <person name="Mikhailova N."/>
            <person name="Pati A."/>
            <person name="Chen A."/>
            <person name="Palaniappan K."/>
            <person name="Land M."/>
            <person name="Hauser L."/>
            <person name="Brambilla E.M."/>
            <person name="Rohde M."/>
            <person name="Verbarg S."/>
            <person name="Goker M."/>
            <person name="Bristow J."/>
            <person name="Eisen J.A."/>
            <person name="Markowitz V."/>
            <person name="Hugenholtz P."/>
            <person name="Kyrpides N.C."/>
            <person name="Klenk H.P."/>
            <person name="Woyke T."/>
        </authorList>
    </citation>
    <scope>NUCLEOTIDE SEQUENCE [LARGE SCALE GENOMIC DNA]</scope>
    <source>
        <strain evidence="3">ATCC 27775 / DSM 1100 / LMG 10767 / O</strain>
    </source>
</reference>
<dbReference type="SMART" id="SM00060">
    <property type="entry name" value="FN3"/>
    <property type="match status" value="3"/>
</dbReference>
<dbReference type="HOGENOM" id="CLU_015017_0_0_10"/>
<dbReference type="Pfam" id="PF13585">
    <property type="entry name" value="CHU_C"/>
    <property type="match status" value="1"/>
</dbReference>
<proteinExistence type="predicted"/>
<dbReference type="InterPro" id="IPR013783">
    <property type="entry name" value="Ig-like_fold"/>
</dbReference>
<dbReference type="InterPro" id="IPR003961">
    <property type="entry name" value="FN3_dom"/>
</dbReference>
<name>F4KS56_HALH1</name>
<dbReference type="eggNOG" id="COG2132">
    <property type="taxonomic scope" value="Bacteria"/>
</dbReference>
<evidence type="ECO:0000313" key="3">
    <source>
        <dbReference type="Proteomes" id="UP000008461"/>
    </source>
</evidence>
<dbReference type="STRING" id="760192.Halhy_4460"/>
<dbReference type="NCBIfam" id="TIGR04131">
    <property type="entry name" value="Bac_Flav_CTERM"/>
    <property type="match status" value="1"/>
</dbReference>
<feature type="domain" description="Fibronectin type-III" evidence="1">
    <location>
        <begin position="529"/>
        <end position="626"/>
    </location>
</feature>
<dbReference type="EMBL" id="CP002691">
    <property type="protein sequence ID" value="AEE52301.1"/>
    <property type="molecule type" value="Genomic_DNA"/>
</dbReference>
<protein>
    <recommendedName>
        <fullName evidence="1">Fibronectin type-III domain-containing protein</fullName>
    </recommendedName>
</protein>
<dbReference type="SUPFAM" id="SSF49265">
    <property type="entry name" value="Fibronectin type III"/>
    <property type="match status" value="1"/>
</dbReference>
<dbReference type="InterPro" id="IPR036116">
    <property type="entry name" value="FN3_sf"/>
</dbReference>
<dbReference type="AlphaFoldDB" id="F4KS56"/>
<dbReference type="OrthoDB" id="1123245at2"/>
<dbReference type="InterPro" id="IPR026341">
    <property type="entry name" value="T9SS_type_B"/>
</dbReference>
<dbReference type="KEGG" id="hhy:Halhy_4460"/>
<dbReference type="RefSeq" id="WP_013766839.1">
    <property type="nucleotide sequence ID" value="NC_015510.1"/>
</dbReference>
<evidence type="ECO:0000313" key="2">
    <source>
        <dbReference type="EMBL" id="AEE52301.1"/>
    </source>
</evidence>
<reference key="2">
    <citation type="submission" date="2011-04" db="EMBL/GenBank/DDBJ databases">
        <title>Complete sequence of chromosome of Haliscomenobacter hydrossis DSM 1100.</title>
        <authorList>
            <consortium name="US DOE Joint Genome Institute (JGI-PGF)"/>
            <person name="Lucas S."/>
            <person name="Han J."/>
            <person name="Lapidus A."/>
            <person name="Bruce D."/>
            <person name="Goodwin L."/>
            <person name="Pitluck S."/>
            <person name="Peters L."/>
            <person name="Kyrpides N."/>
            <person name="Mavromatis K."/>
            <person name="Ivanova N."/>
            <person name="Ovchinnikova G."/>
            <person name="Pagani I."/>
            <person name="Daligault H."/>
            <person name="Detter J.C."/>
            <person name="Han C."/>
            <person name="Land M."/>
            <person name="Hauser L."/>
            <person name="Markowitz V."/>
            <person name="Cheng J.-F."/>
            <person name="Hugenholtz P."/>
            <person name="Woyke T."/>
            <person name="Wu D."/>
            <person name="Verbarg S."/>
            <person name="Frueling A."/>
            <person name="Brambilla E."/>
            <person name="Klenk H.-P."/>
            <person name="Eisen J.A."/>
        </authorList>
    </citation>
    <scope>NUCLEOTIDE SEQUENCE</scope>
    <source>
        <strain>DSM 1100</strain>
    </source>
</reference>
<evidence type="ECO:0000259" key="1">
    <source>
        <dbReference type="SMART" id="SM00060"/>
    </source>
</evidence>
<keyword evidence="3" id="KW-1185">Reference proteome</keyword>
<feature type="domain" description="Fibronectin type-III" evidence="1">
    <location>
        <begin position="635"/>
        <end position="712"/>
    </location>
</feature>
<dbReference type="Gene3D" id="2.60.40.10">
    <property type="entry name" value="Immunoglobulins"/>
    <property type="match status" value="2"/>
</dbReference>
<dbReference type="Proteomes" id="UP000008461">
    <property type="component" value="Chromosome"/>
</dbReference>
<dbReference type="eggNOG" id="COG3291">
    <property type="taxonomic scope" value="Bacteria"/>
</dbReference>
<gene>
    <name evidence="2" type="ordered locus">Halhy_4460</name>
</gene>
<accession>F4KS56</accession>
<organism evidence="2 3">
    <name type="scientific">Haliscomenobacter hydrossis (strain ATCC 27775 / DSM 1100 / LMG 10767 / O)</name>
    <dbReference type="NCBI Taxonomy" id="760192"/>
    <lineage>
        <taxon>Bacteria</taxon>
        <taxon>Pseudomonadati</taxon>
        <taxon>Bacteroidota</taxon>
        <taxon>Saprospiria</taxon>
        <taxon>Saprospirales</taxon>
        <taxon>Haliscomenobacteraceae</taxon>
        <taxon>Haliscomenobacter</taxon>
    </lineage>
</organism>